<dbReference type="InterPro" id="IPR017481">
    <property type="entry name" value="CHP03032"/>
</dbReference>
<dbReference type="SUPFAM" id="SSF63825">
    <property type="entry name" value="YWTD domain"/>
    <property type="match status" value="1"/>
</dbReference>
<sequence>MEESNPSTTPEPLLRIDGSRLFTRWLEQERVSLIFTTYQASKIFFIGLKPDGSMSVFERTFDRCMGVAQRGRTLWLASRFQLWRFTDILETGQTHDGYDALYVPMTGHTTGDVDIHDIAILPDGRAVFVVTLFNCVATTGENDSFVPIWKPPFISRLVAEDRCHINGLALDQGRPRYVTMVSRTDVVEGWREHRVGGGVVMDMWNDEVICTGLSMPHSPRVHQGKVWLLNAGSGELGFVDPKSERFEPVAFCPGFLRGLSLVGNYAVVGMSKARENRSFNDLPFHARLEREKVAPRCGIQIVDLKSGAATHTLTVEGVVDELYDVVAVSNQTRPMALGFRSREIHHILKVADLNPDLMRA</sequence>
<dbReference type="NCBIfam" id="TIGR03032">
    <property type="entry name" value="TIGR03032 family protein"/>
    <property type="match status" value="1"/>
</dbReference>
<name>A0ABQ0C798_9PROT</name>
<feature type="domain" description="Conserved hypothetical protein CHP03032" evidence="1">
    <location>
        <begin position="22"/>
        <end position="337"/>
    </location>
</feature>
<evidence type="ECO:0000259" key="1">
    <source>
        <dbReference type="Pfam" id="PF16261"/>
    </source>
</evidence>
<reference evidence="2 3" key="1">
    <citation type="submission" date="2024-09" db="EMBL/GenBank/DDBJ databases">
        <title>Draft genome sequence of Candidatus Magnetaquicoccaceae bacterium FCR-1.</title>
        <authorList>
            <person name="Shimoshige H."/>
            <person name="Shimamura S."/>
            <person name="Taoka A."/>
            <person name="Kobayashi H."/>
            <person name="Maekawa T."/>
        </authorList>
    </citation>
    <scope>NUCLEOTIDE SEQUENCE [LARGE SCALE GENOMIC DNA]</scope>
    <source>
        <strain evidence="2 3">FCR-1</strain>
    </source>
</reference>
<comment type="caution">
    <text evidence="2">The sequence shown here is derived from an EMBL/GenBank/DDBJ whole genome shotgun (WGS) entry which is preliminary data.</text>
</comment>
<protein>
    <recommendedName>
        <fullName evidence="1">Conserved hypothetical protein CHP03032 domain-containing protein</fullName>
    </recommendedName>
</protein>
<dbReference type="Proteomes" id="UP001628193">
    <property type="component" value="Unassembled WGS sequence"/>
</dbReference>
<dbReference type="Pfam" id="PF16261">
    <property type="entry name" value="DUF4915"/>
    <property type="match status" value="1"/>
</dbReference>
<dbReference type="RefSeq" id="WP_420904481.1">
    <property type="nucleotide sequence ID" value="NZ_BAAFGK010000004.1"/>
</dbReference>
<gene>
    <name evidence="2" type="ORF">SIID45300_01071</name>
</gene>
<proteinExistence type="predicted"/>
<organism evidence="2 3">
    <name type="scientific">Candidatus Magnetaquiglobus chichijimensis</name>
    <dbReference type="NCBI Taxonomy" id="3141448"/>
    <lineage>
        <taxon>Bacteria</taxon>
        <taxon>Pseudomonadati</taxon>
        <taxon>Pseudomonadota</taxon>
        <taxon>Magnetococcia</taxon>
        <taxon>Magnetococcales</taxon>
        <taxon>Candidatus Magnetaquicoccaceae</taxon>
        <taxon>Candidatus Magnetaquiglobus</taxon>
    </lineage>
</organism>
<accession>A0ABQ0C798</accession>
<evidence type="ECO:0000313" key="2">
    <source>
        <dbReference type="EMBL" id="GAB0056759.1"/>
    </source>
</evidence>
<keyword evidence="3" id="KW-1185">Reference proteome</keyword>
<evidence type="ECO:0000313" key="3">
    <source>
        <dbReference type="Proteomes" id="UP001628193"/>
    </source>
</evidence>
<dbReference type="EMBL" id="BAAFGK010000004">
    <property type="protein sequence ID" value="GAB0056759.1"/>
    <property type="molecule type" value="Genomic_DNA"/>
</dbReference>